<organism evidence="2 3">
    <name type="scientific">Trichoderma harzianum</name>
    <name type="common">Hypocrea lixii</name>
    <dbReference type="NCBI Taxonomy" id="5544"/>
    <lineage>
        <taxon>Eukaryota</taxon>
        <taxon>Fungi</taxon>
        <taxon>Dikarya</taxon>
        <taxon>Ascomycota</taxon>
        <taxon>Pezizomycotina</taxon>
        <taxon>Sordariomycetes</taxon>
        <taxon>Hypocreomycetidae</taxon>
        <taxon>Hypocreales</taxon>
        <taxon>Hypocreaceae</taxon>
        <taxon>Trichoderma</taxon>
    </lineage>
</organism>
<dbReference type="OrthoDB" id="4159838at2759"/>
<feature type="region of interest" description="Disordered" evidence="1">
    <location>
        <begin position="1"/>
        <end position="56"/>
    </location>
</feature>
<dbReference type="Proteomes" id="UP000034112">
    <property type="component" value="Unassembled WGS sequence"/>
</dbReference>
<comment type="caution">
    <text evidence="2">The sequence shown here is derived from an EMBL/GenBank/DDBJ whole genome shotgun (WGS) entry which is preliminary data.</text>
</comment>
<proteinExistence type="predicted"/>
<sequence length="698" mass="78127">MSENRSAPSAGSKRASDGQESTAKRVRSTYGQRPKKAASTADSKPAATPQRPLRTLGAMKLGNLSPTSELVDFRTPVWRKIRDHIDTPAKNIDIEYGLLDSLPSEMVDELNSIRRHVPSELYRIYEAIFHWLNRLLHSTAFQGKHARGKSLLAMCLRQIPACIADIDAWDRQQLKESGVESVWDMSDAASDIFDQLEALGSSSSGWRPLRLVVRFQAVYLISNAILDGLFRPEFCNILVRLCIHLNGDEEAAQLVASINRRQIPKFRAGTTNLNENKDFSSLWTLLSAYRGKKIPGPFFECVSILINKGLLSSSWLSTRAFSSFWISGLEGLTSGNAKPHIVEFMCIAIWTLARGSRPREIDCCAIEQALIRVAAGLTVAALTLEAQIIPGKQEQRKAAWRRLVYVLECSISLIARYRSRKSPVDNASFLLVFARYLAVVNSDLAGPAFKRRAAEEFENMAHKIDANTNNDAQYQHTVILLCTVIQCRRRSSMASSQEILSDVYSSLCRQKLPDWLGHGLQKDVAFMLAQKTEDLRDLTFAESLPVTKSANTRLSSIFSGWRWEEGISEWVLPSPKKAIDRDDGTSVKLAKQNAVETEICWDSDEDLSLGTSQRRDSRRIITCCRKREVGTIAVKKKQMKISSLQAVAMSNSDDTSCETPVGCIELAKSSVRQPKATKPFYVLSQLHADFRDEIDELF</sequence>
<dbReference type="AlphaFoldDB" id="A0A0F9X290"/>
<gene>
    <name evidence="2" type="ORF">THAR02_08555</name>
</gene>
<evidence type="ECO:0000256" key="1">
    <source>
        <dbReference type="SAM" id="MobiDB-lite"/>
    </source>
</evidence>
<name>A0A0F9X290_TRIHA</name>
<dbReference type="OMA" id="ISEWIAL"/>
<accession>A0A0F9X290</accession>
<protein>
    <submittedName>
        <fullName evidence="2">Uncharacterized protein</fullName>
    </submittedName>
</protein>
<evidence type="ECO:0000313" key="2">
    <source>
        <dbReference type="EMBL" id="KKO99345.1"/>
    </source>
</evidence>
<evidence type="ECO:0000313" key="3">
    <source>
        <dbReference type="Proteomes" id="UP000034112"/>
    </source>
</evidence>
<dbReference type="EMBL" id="JOKZ01000335">
    <property type="protein sequence ID" value="KKO99345.1"/>
    <property type="molecule type" value="Genomic_DNA"/>
</dbReference>
<reference evidence="3" key="1">
    <citation type="journal article" date="2015" name="Genome Announc.">
        <title>Draft whole-genome sequence of the biocontrol agent Trichoderma harzianum T6776.</title>
        <authorList>
            <person name="Baroncelli R."/>
            <person name="Piaggeschi G."/>
            <person name="Fiorini L."/>
            <person name="Bertolini E."/>
            <person name="Zapparata A."/>
            <person name="Pe M.E."/>
            <person name="Sarrocco S."/>
            <person name="Vannacci G."/>
        </authorList>
    </citation>
    <scope>NUCLEOTIDE SEQUENCE [LARGE SCALE GENOMIC DNA]</scope>
    <source>
        <strain evidence="3">T6776</strain>
    </source>
</reference>